<keyword evidence="2" id="KW-1133">Transmembrane helix</keyword>
<feature type="compositionally biased region" description="Basic and acidic residues" evidence="1">
    <location>
        <begin position="574"/>
        <end position="591"/>
    </location>
</feature>
<evidence type="ECO:0000256" key="2">
    <source>
        <dbReference type="SAM" id="Phobius"/>
    </source>
</evidence>
<keyword evidence="3" id="KW-1185">Reference proteome</keyword>
<name>A0A914GYA4_GLORO</name>
<proteinExistence type="predicted"/>
<feature type="compositionally biased region" description="Basic and acidic residues" evidence="1">
    <location>
        <begin position="606"/>
        <end position="617"/>
    </location>
</feature>
<feature type="compositionally biased region" description="Basic and acidic residues" evidence="1">
    <location>
        <begin position="488"/>
        <end position="500"/>
    </location>
</feature>
<feature type="compositionally biased region" description="Basic and acidic residues" evidence="1">
    <location>
        <begin position="452"/>
        <end position="462"/>
    </location>
</feature>
<feature type="region of interest" description="Disordered" evidence="1">
    <location>
        <begin position="420"/>
        <end position="641"/>
    </location>
</feature>
<protein>
    <submittedName>
        <fullName evidence="4">Uncharacterized protein</fullName>
    </submittedName>
</protein>
<dbReference type="Proteomes" id="UP000887572">
    <property type="component" value="Unplaced"/>
</dbReference>
<dbReference type="AlphaFoldDB" id="A0A914GYA4"/>
<feature type="region of interest" description="Disordered" evidence="1">
    <location>
        <begin position="341"/>
        <end position="361"/>
    </location>
</feature>
<feature type="transmembrane region" description="Helical" evidence="2">
    <location>
        <begin position="269"/>
        <end position="289"/>
    </location>
</feature>
<evidence type="ECO:0000313" key="3">
    <source>
        <dbReference type="Proteomes" id="UP000887572"/>
    </source>
</evidence>
<evidence type="ECO:0000313" key="4">
    <source>
        <dbReference type="WBParaSite" id="Gr19_v10_g1232.t1"/>
    </source>
</evidence>
<accession>A0A914GYA4</accession>
<evidence type="ECO:0000256" key="1">
    <source>
        <dbReference type="SAM" id="MobiDB-lite"/>
    </source>
</evidence>
<keyword evidence="2" id="KW-0472">Membrane</keyword>
<sequence>MEEKQQQQKYRHDESDCNRNKEKRTNDSPLSQLLFKCFLLIFVASLPGQLSTANVPKKAASAVREDLLCNLGSEYECICNRSSGNLDNGEHVPCQKFIEAKRLEVVSMVLRDIKLNVLLHTNETYEQYLRRRIAKVLSQYCDNMPTECPGTLADLRVNQKTNRSSTLIEINNKTTAVIDDEPVFSRESVVILRVIFPPGRVRTEIAFVVVKRTNTIRLNPTSTLNPTTVKYILSAQIAPLSRVLGGIRIEQFGIEVIEKSMEVVDNTKLLIMIGVIGVSVFFCCIIAAFRQICLLREARNARRQNKSSPAANEEKKGTRNYGTCTDKFFSNYDLSNGHVKSKSFCSRDSTNSSKKTKRVKKTSKCSDDEAKLVEVLADRIVTEGEVSPRPYQNIFICDHSQLPKEEVDDEFEMEIQRTKRQNLQVRSPRSPFSSDDDAMAGGFQGFYFPERPPTDSAEKRNSVTDIPSVVLNDEQTRANSPPNVGLSRHSERNLSVEKGDNLWSVISGDHPFERPLSRRGSVNEAEQEEGEEGTYNEGTREDTPDPLGDEQQQNAPKEKPLIIEEEEDALYQPLKEERWKVPSNGEKRGEAESSSEGEESVGTEKAVLDRHNYERLMESPGALTDPPKVRKNTTPKIILND</sequence>
<feature type="compositionally biased region" description="Acidic residues" evidence="1">
    <location>
        <begin position="525"/>
        <end position="534"/>
    </location>
</feature>
<feature type="region of interest" description="Disordered" evidence="1">
    <location>
        <begin position="1"/>
        <end position="25"/>
    </location>
</feature>
<organism evidence="3 4">
    <name type="scientific">Globodera rostochiensis</name>
    <name type="common">Golden nematode worm</name>
    <name type="synonym">Heterodera rostochiensis</name>
    <dbReference type="NCBI Taxonomy" id="31243"/>
    <lineage>
        <taxon>Eukaryota</taxon>
        <taxon>Metazoa</taxon>
        <taxon>Ecdysozoa</taxon>
        <taxon>Nematoda</taxon>
        <taxon>Chromadorea</taxon>
        <taxon>Rhabditida</taxon>
        <taxon>Tylenchina</taxon>
        <taxon>Tylenchomorpha</taxon>
        <taxon>Tylenchoidea</taxon>
        <taxon>Heteroderidae</taxon>
        <taxon>Heteroderinae</taxon>
        <taxon>Globodera</taxon>
    </lineage>
</organism>
<keyword evidence="2" id="KW-0812">Transmembrane</keyword>
<dbReference type="WBParaSite" id="Gr19_v10_g1232.t1">
    <property type="protein sequence ID" value="Gr19_v10_g1232.t1"/>
    <property type="gene ID" value="Gr19_v10_g1232"/>
</dbReference>
<reference evidence="4" key="1">
    <citation type="submission" date="2022-11" db="UniProtKB">
        <authorList>
            <consortium name="WormBaseParasite"/>
        </authorList>
    </citation>
    <scope>IDENTIFICATION</scope>
</reference>